<dbReference type="SUPFAM" id="SSF53335">
    <property type="entry name" value="S-adenosyl-L-methionine-dependent methyltransferases"/>
    <property type="match status" value="1"/>
</dbReference>
<keyword evidence="1 4" id="KW-0489">Methyltransferase</keyword>
<proteinExistence type="predicted"/>
<dbReference type="InterPro" id="IPR029063">
    <property type="entry name" value="SAM-dependent_MTases_sf"/>
</dbReference>
<dbReference type="EMBL" id="WODC01000005">
    <property type="protein sequence ID" value="MUM77821.1"/>
    <property type="molecule type" value="Genomic_DNA"/>
</dbReference>
<dbReference type="GO" id="GO:0008168">
    <property type="term" value="F:methyltransferase activity"/>
    <property type="evidence" value="ECO:0007669"/>
    <property type="project" value="UniProtKB-KW"/>
</dbReference>
<gene>
    <name evidence="4" type="ORF">GKC30_09260</name>
</gene>
<evidence type="ECO:0000256" key="1">
    <source>
        <dbReference type="ARBA" id="ARBA00022603"/>
    </source>
</evidence>
<protein>
    <submittedName>
        <fullName evidence="4">Methyltransferase domain-containing protein</fullName>
    </submittedName>
</protein>
<keyword evidence="2 4" id="KW-0808">Transferase</keyword>
<sequence>MNREIREVPLEERFDFGSNWSKFLSKISEEQIVEATGSLLARFPEGLSGSNFLDIGCGSGLFSLAAKKLGASVVSFDFDPKSVGCARQLKQRFYPEDDSWQICQASVLDATAMDGLGKFDVVYCWGVLHHTGDMWSAMENAVARVASGGKLFLAIYNDQGGYSELWRVVKKTYVKSPKWIQFVLSALTVAFYEGRSLVIQVLRLRNPIKYLINRRQQRGMSIWTDAKDWVGGYPFEVAKPEQVFEFCKSRGFVLHWLKTSGGGIACNEFFFTKGNS</sequence>
<accession>A0A7K1KPL2</accession>
<dbReference type="PANTHER" id="PTHR43464">
    <property type="entry name" value="METHYLTRANSFERASE"/>
    <property type="match status" value="1"/>
</dbReference>
<evidence type="ECO:0000313" key="4">
    <source>
        <dbReference type="EMBL" id="MUM77821.1"/>
    </source>
</evidence>
<dbReference type="RefSeq" id="WP_155934359.1">
    <property type="nucleotide sequence ID" value="NZ_WODC01000005.1"/>
</dbReference>
<name>A0A7K1KPL2_9BACT</name>
<keyword evidence="5" id="KW-1185">Reference proteome</keyword>
<reference evidence="4 5" key="1">
    <citation type="submission" date="2019-11" db="EMBL/GenBank/DDBJ databases">
        <title>Pseudodesulfovibrio alkaliphilus, sp. nov., an alkaliphilic sulfate-reducing bacteria from mud volcano of Taman peninsula, Russia.</title>
        <authorList>
            <person name="Frolova A."/>
            <person name="Merkel A.Y."/>
            <person name="Slobodkin A.I."/>
        </authorList>
    </citation>
    <scope>NUCLEOTIDE SEQUENCE [LARGE SCALE GENOMIC DNA]</scope>
    <source>
        <strain evidence="4 5">F-1</strain>
    </source>
</reference>
<dbReference type="GO" id="GO:0032259">
    <property type="term" value="P:methylation"/>
    <property type="evidence" value="ECO:0007669"/>
    <property type="project" value="UniProtKB-KW"/>
</dbReference>
<evidence type="ECO:0000313" key="5">
    <source>
        <dbReference type="Proteomes" id="UP000461162"/>
    </source>
</evidence>
<dbReference type="PANTHER" id="PTHR43464:SF19">
    <property type="entry name" value="UBIQUINONE BIOSYNTHESIS O-METHYLTRANSFERASE, MITOCHONDRIAL"/>
    <property type="match status" value="1"/>
</dbReference>
<dbReference type="CDD" id="cd02440">
    <property type="entry name" value="AdoMet_MTases"/>
    <property type="match status" value="1"/>
</dbReference>
<keyword evidence="3" id="KW-0949">S-adenosyl-L-methionine</keyword>
<dbReference type="Proteomes" id="UP000461162">
    <property type="component" value="Unassembled WGS sequence"/>
</dbReference>
<organism evidence="4 5">
    <name type="scientific">Pseudodesulfovibrio alkaliphilus</name>
    <dbReference type="NCBI Taxonomy" id="2661613"/>
    <lineage>
        <taxon>Bacteria</taxon>
        <taxon>Pseudomonadati</taxon>
        <taxon>Thermodesulfobacteriota</taxon>
        <taxon>Desulfovibrionia</taxon>
        <taxon>Desulfovibrionales</taxon>
        <taxon>Desulfovibrionaceae</taxon>
    </lineage>
</organism>
<evidence type="ECO:0000256" key="2">
    <source>
        <dbReference type="ARBA" id="ARBA00022679"/>
    </source>
</evidence>
<dbReference type="Gene3D" id="3.40.50.150">
    <property type="entry name" value="Vaccinia Virus protein VP39"/>
    <property type="match status" value="1"/>
</dbReference>
<dbReference type="AlphaFoldDB" id="A0A7K1KPL2"/>
<dbReference type="Pfam" id="PF13489">
    <property type="entry name" value="Methyltransf_23"/>
    <property type="match status" value="1"/>
</dbReference>
<comment type="caution">
    <text evidence="4">The sequence shown here is derived from an EMBL/GenBank/DDBJ whole genome shotgun (WGS) entry which is preliminary data.</text>
</comment>
<evidence type="ECO:0000256" key="3">
    <source>
        <dbReference type="ARBA" id="ARBA00022691"/>
    </source>
</evidence>